<feature type="repeat" description="WD" evidence="3">
    <location>
        <begin position="815"/>
        <end position="847"/>
    </location>
</feature>
<dbReference type="Gene3D" id="3.40.50.300">
    <property type="entry name" value="P-loop containing nucleotide triphosphate hydrolases"/>
    <property type="match status" value="1"/>
</dbReference>
<gene>
    <name evidence="6" type="ORF">EI684_19850</name>
</gene>
<evidence type="ECO:0000256" key="1">
    <source>
        <dbReference type="ARBA" id="ARBA00022574"/>
    </source>
</evidence>
<dbReference type="PROSITE" id="PS00678">
    <property type="entry name" value="WD_REPEATS_1"/>
    <property type="match status" value="1"/>
</dbReference>
<dbReference type="InterPro" id="IPR001680">
    <property type="entry name" value="WD40_rpt"/>
</dbReference>
<dbReference type="PROSITE" id="PS50294">
    <property type="entry name" value="WD_REPEATS_REGION"/>
    <property type="match status" value="11"/>
</dbReference>
<dbReference type="Gene3D" id="2.130.10.10">
    <property type="entry name" value="YVTN repeat-like/Quinoprotein amine dehydrogenase"/>
    <property type="match status" value="6"/>
</dbReference>
<feature type="transmembrane region" description="Helical" evidence="4">
    <location>
        <begin position="486"/>
        <end position="507"/>
    </location>
</feature>
<evidence type="ECO:0000259" key="5">
    <source>
        <dbReference type="Pfam" id="PF20703"/>
    </source>
</evidence>
<feature type="repeat" description="WD" evidence="3">
    <location>
        <begin position="639"/>
        <end position="671"/>
    </location>
</feature>
<protein>
    <recommendedName>
        <fullName evidence="5">Novel STAND NTPase 1 domain-containing protein</fullName>
    </recommendedName>
</protein>
<feature type="repeat" description="WD" evidence="3">
    <location>
        <begin position="1151"/>
        <end position="1183"/>
    </location>
</feature>
<evidence type="ECO:0000313" key="7">
    <source>
        <dbReference type="Proteomes" id="UP000280307"/>
    </source>
</evidence>
<dbReference type="PANTHER" id="PTHR19879">
    <property type="entry name" value="TRANSCRIPTION INITIATION FACTOR TFIID"/>
    <property type="match status" value="1"/>
</dbReference>
<dbReference type="SUPFAM" id="SSF50998">
    <property type="entry name" value="Quinoprotein alcohol dehydrogenase-like"/>
    <property type="match status" value="1"/>
</dbReference>
<dbReference type="CDD" id="cd00200">
    <property type="entry name" value="WD40"/>
    <property type="match status" value="2"/>
</dbReference>
<evidence type="ECO:0000256" key="2">
    <source>
        <dbReference type="ARBA" id="ARBA00022737"/>
    </source>
</evidence>
<dbReference type="EMBL" id="RSAS01000821">
    <property type="protein sequence ID" value="RRR66912.1"/>
    <property type="molecule type" value="Genomic_DNA"/>
</dbReference>
<dbReference type="InterPro" id="IPR036322">
    <property type="entry name" value="WD40_repeat_dom_sf"/>
</dbReference>
<dbReference type="Pfam" id="PF20703">
    <property type="entry name" value="nSTAND1"/>
    <property type="match status" value="1"/>
</dbReference>
<dbReference type="InterPro" id="IPR015943">
    <property type="entry name" value="WD40/YVTN_repeat-like_dom_sf"/>
</dbReference>
<evidence type="ECO:0000256" key="4">
    <source>
        <dbReference type="SAM" id="Phobius"/>
    </source>
</evidence>
<feature type="repeat" description="WD" evidence="3">
    <location>
        <begin position="1026"/>
        <end position="1058"/>
    </location>
</feature>
<dbReference type="InterPro" id="IPR049052">
    <property type="entry name" value="nSTAND1"/>
</dbReference>
<dbReference type="SUPFAM" id="SSF52540">
    <property type="entry name" value="P-loop containing nucleoside triphosphate hydrolases"/>
    <property type="match status" value="1"/>
</dbReference>
<dbReference type="SUPFAM" id="SSF50978">
    <property type="entry name" value="WD40 repeat-like"/>
    <property type="match status" value="1"/>
</dbReference>
<accession>A0A426TSE3</accession>
<dbReference type="AlphaFoldDB" id="A0A426TSE3"/>
<dbReference type="PANTHER" id="PTHR19879:SF9">
    <property type="entry name" value="TRANSCRIPTION INITIATION FACTOR TFIID SUBUNIT 5"/>
    <property type="match status" value="1"/>
</dbReference>
<organism evidence="6 7">
    <name type="scientific">Candidatus Viridilinea halotolerans</name>
    <dbReference type="NCBI Taxonomy" id="2491704"/>
    <lineage>
        <taxon>Bacteria</taxon>
        <taxon>Bacillati</taxon>
        <taxon>Chloroflexota</taxon>
        <taxon>Chloroflexia</taxon>
        <taxon>Chloroflexales</taxon>
        <taxon>Chloroflexineae</taxon>
        <taxon>Oscillochloridaceae</taxon>
        <taxon>Candidatus Viridilinea</taxon>
    </lineage>
</organism>
<feature type="repeat" description="WD" evidence="3">
    <location>
        <begin position="856"/>
        <end position="888"/>
    </location>
</feature>
<sequence>MTADQTYFSNPYVGPRAFEERDGARFFGRERELEEVFHLLLARRLVLLHSPSGAGKSSLIQARLIPRLRDEGFMVHPPIRLRGEAPAGANRFTLATLLSLGEPAQTDETTLHDLLGLTRPAIRLSPTELASLSLSAYLARRPPPEGEEVFIFDQFEEVLSLDPADQATKQAFFAQLGAMLEDPRRWALFAIREDYLGALRPYLLPIPTRLAATYRLDLLDPSQAMQAIQGPARDGGGAFSDAAAARLVDDLRETTIQRPDGSSERILGNAIEPVQLQVVCYRLWARKMDACGNLVPAQELPNTSLQIDVADLEAAGSVDEALAGYYAERVAVAGRVIGANERSVRTWVEQELITADHLRGQVLRQAERTAGLPNGAIQVLVDAHLLRAEERRGAVWYELAHDRLLGPIRSDNAAWREANLSTLQRQAALWEDQRRPEGLLLRGAALRQAETEATDLNEVEQAFLAACQTARVAEEREQRQTRRMRGLAVAALTGLVLALILAGVAWVQIGVATREASLARTAEAQAEREAGLARTAEAQAENQLRISNAQRLVIAAQSLPAEPALQLAYEAYALDQSSITEFVLHELVNQRQWEVISLEIHAEVVGSAVFSPNGQRILAALADGTARLWDSNGEPVATLRGHTDRVNSAVFSPDGSHILTASGDGTARLWDADGQTLATLTGHTDAVNNAIFAPDGGRIVTTSEDGTARLWDADGQPLATLQGHNTDTVGSAVFAPDGTRILTIFWDDNVAARLWSTDGQLLATLTNHFDPESTRISSNLTNSAVFAPDGLRILTGSVDGTAQLWDAEGQPLVTLAGHTDALFSVVFSPDGSRILTASIDRTARLWSADGQPIAVLTGHTNGVISGVFSPDGNRILTASRDGTARLWNADGNILETLTGHTTGEIRSAVFSPDGAYILTTSSSWGAHNSTIRLWREVIQPLPTLVGHTGGIRSAVFSPDGSRIVTASWDSTARLWQATGQLLTTLDGHTGYVWGAVFSPDGSRILTASWDNTARLWDITGQPLTTLEGHRSGIWSAVFSPDGKRILTASDYGDARLWNTDGQLLSILEGRYSAAFSPDGSRMLTAFSSWGNTLYNIAQLWDADGQPITILEGHTDTVYSTAFSPDGSRMLTASADGTARLWDADGQPLSILTGHSGSVRTAKFSPDGTLIVTASDDGTARLWDADGQPLAVLTGHTGLVYSAVFSPDGRRVLTASSDGTARQYLVYPEDLLAAAACRIGRALTAEEIERYNVPQPLQLNLAERNCPPRAVK</sequence>
<dbReference type="SUPFAM" id="SSF63829">
    <property type="entry name" value="Calcium-dependent phosphotriesterase"/>
    <property type="match status" value="1"/>
</dbReference>
<feature type="repeat" description="WD" evidence="3">
    <location>
        <begin position="786"/>
        <end position="815"/>
    </location>
</feature>
<dbReference type="SMART" id="SM00320">
    <property type="entry name" value="WD40"/>
    <property type="match status" value="15"/>
</dbReference>
<feature type="repeat" description="WD" evidence="3">
    <location>
        <begin position="944"/>
        <end position="976"/>
    </location>
</feature>
<feature type="repeat" description="WD" evidence="3">
    <location>
        <begin position="1110"/>
        <end position="1142"/>
    </location>
</feature>
<dbReference type="Pfam" id="PF00400">
    <property type="entry name" value="WD40"/>
    <property type="match status" value="14"/>
</dbReference>
<dbReference type="Proteomes" id="UP000280307">
    <property type="component" value="Unassembled WGS sequence"/>
</dbReference>
<dbReference type="InterPro" id="IPR020472">
    <property type="entry name" value="WD40_PAC1"/>
</dbReference>
<keyword evidence="4" id="KW-0812">Transmembrane</keyword>
<dbReference type="PROSITE" id="PS50082">
    <property type="entry name" value="WD_REPEATS_2"/>
    <property type="match status" value="12"/>
</dbReference>
<dbReference type="InterPro" id="IPR019775">
    <property type="entry name" value="WD40_repeat_CS"/>
</dbReference>
<reference evidence="6 7" key="1">
    <citation type="submission" date="2018-12" db="EMBL/GenBank/DDBJ databases">
        <title>Genome Sequence of Candidatus Viridilinea halotolerans isolated from saline sulfide-rich spring.</title>
        <authorList>
            <person name="Grouzdev D.S."/>
            <person name="Burganskaya E.I."/>
            <person name="Krutkina M.S."/>
            <person name="Sukhacheva M.V."/>
            <person name="Gorlenko V.M."/>
        </authorList>
    </citation>
    <scope>NUCLEOTIDE SEQUENCE [LARGE SCALE GENOMIC DNA]</scope>
    <source>
        <strain evidence="6">Chok-6</strain>
    </source>
</reference>
<proteinExistence type="predicted"/>
<keyword evidence="4" id="KW-1133">Transmembrane helix</keyword>
<feature type="repeat" description="WD" evidence="3">
    <location>
        <begin position="1192"/>
        <end position="1223"/>
    </location>
</feature>
<feature type="repeat" description="WD" evidence="3">
    <location>
        <begin position="985"/>
        <end position="1018"/>
    </location>
</feature>
<name>A0A426TSE3_9CHLR</name>
<keyword evidence="2" id="KW-0677">Repeat</keyword>
<keyword evidence="4" id="KW-0472">Membrane</keyword>
<feature type="repeat" description="WD" evidence="3">
    <location>
        <begin position="598"/>
        <end position="630"/>
    </location>
</feature>
<evidence type="ECO:0000313" key="6">
    <source>
        <dbReference type="EMBL" id="RRR66912.1"/>
    </source>
</evidence>
<comment type="caution">
    <text evidence="6">The sequence shown here is derived from an EMBL/GenBank/DDBJ whole genome shotgun (WGS) entry which is preliminary data.</text>
</comment>
<feature type="repeat" description="WD" evidence="3">
    <location>
        <begin position="680"/>
        <end position="712"/>
    </location>
</feature>
<evidence type="ECO:0000256" key="3">
    <source>
        <dbReference type="PROSITE-ProRule" id="PRU00221"/>
    </source>
</evidence>
<feature type="domain" description="Novel STAND NTPase 1" evidence="5">
    <location>
        <begin position="11"/>
        <end position="407"/>
    </location>
</feature>
<keyword evidence="1 3" id="KW-0853">WD repeat</keyword>
<dbReference type="InterPro" id="IPR011047">
    <property type="entry name" value="Quinoprotein_ADH-like_sf"/>
</dbReference>
<dbReference type="PRINTS" id="PR00320">
    <property type="entry name" value="GPROTEINBRPT"/>
</dbReference>
<dbReference type="InterPro" id="IPR027417">
    <property type="entry name" value="P-loop_NTPase"/>
</dbReference>